<dbReference type="EMBL" id="PJRQ01000014">
    <property type="protein sequence ID" value="PLR17959.1"/>
    <property type="molecule type" value="Genomic_DNA"/>
</dbReference>
<organism evidence="4 5">
    <name type="scientific">Caulobacter flavus</name>
    <dbReference type="NCBI Taxonomy" id="1679497"/>
    <lineage>
        <taxon>Bacteria</taxon>
        <taxon>Pseudomonadati</taxon>
        <taxon>Pseudomonadota</taxon>
        <taxon>Alphaproteobacteria</taxon>
        <taxon>Caulobacterales</taxon>
        <taxon>Caulobacteraceae</taxon>
        <taxon>Caulobacter</taxon>
    </lineage>
</organism>
<evidence type="ECO:0000313" key="4">
    <source>
        <dbReference type="EMBL" id="PLR17959.1"/>
    </source>
</evidence>
<evidence type="ECO:0000256" key="2">
    <source>
        <dbReference type="SAM" id="SignalP"/>
    </source>
</evidence>
<name>A0A2N5CVY0_9CAUL</name>
<dbReference type="Proteomes" id="UP000234483">
    <property type="component" value="Unassembled WGS sequence"/>
</dbReference>
<dbReference type="KEGG" id="cfh:C1707_19155"/>
<feature type="compositionally biased region" description="Basic and acidic residues" evidence="1">
    <location>
        <begin position="112"/>
        <end position="122"/>
    </location>
</feature>
<evidence type="ECO:0000256" key="1">
    <source>
        <dbReference type="SAM" id="MobiDB-lite"/>
    </source>
</evidence>
<dbReference type="Proteomes" id="UP000281192">
    <property type="component" value="Chromosome"/>
</dbReference>
<sequence>MRHLFALLAVLALLISPMSIAAAQVECAKAGPEAMAGMDAPAVKSMDAAKASHDCCDEKQKPPHHGKACAQVCWAMCATMSALPTSQIQLQPVEPMRLTAALSQPLRAHAPPRAERPPKLIA</sequence>
<evidence type="ECO:0000313" key="3">
    <source>
        <dbReference type="EMBL" id="AYV48207.1"/>
    </source>
</evidence>
<keyword evidence="6" id="KW-1185">Reference proteome</keyword>
<proteinExistence type="predicted"/>
<keyword evidence="2" id="KW-0732">Signal</keyword>
<feature type="region of interest" description="Disordered" evidence="1">
    <location>
        <begin position="103"/>
        <end position="122"/>
    </location>
</feature>
<gene>
    <name evidence="3" type="ORF">C1707_19155</name>
    <name evidence="4" type="ORF">CFHF_07625</name>
</gene>
<accession>A0A2N5CVY0</accession>
<dbReference type="EMBL" id="CP026100">
    <property type="protein sequence ID" value="AYV48207.1"/>
    <property type="molecule type" value="Genomic_DNA"/>
</dbReference>
<protein>
    <recommendedName>
        <fullName evidence="7">CopY family transcriptional regulator</fullName>
    </recommendedName>
</protein>
<feature type="signal peptide" evidence="2">
    <location>
        <begin position="1"/>
        <end position="21"/>
    </location>
</feature>
<feature type="chain" id="PRO_5043332755" description="CopY family transcriptional regulator" evidence="2">
    <location>
        <begin position="22"/>
        <end position="122"/>
    </location>
</feature>
<evidence type="ECO:0000313" key="6">
    <source>
        <dbReference type="Proteomes" id="UP000281192"/>
    </source>
</evidence>
<evidence type="ECO:0000313" key="5">
    <source>
        <dbReference type="Proteomes" id="UP000234483"/>
    </source>
</evidence>
<reference evidence="3 6" key="2">
    <citation type="submission" date="2018-01" db="EMBL/GenBank/DDBJ databases">
        <title>Complete genome sequence of Caulobacter flavus RHGG3.</title>
        <authorList>
            <person name="Yang E."/>
        </authorList>
    </citation>
    <scope>NUCLEOTIDE SEQUENCE [LARGE SCALE GENOMIC DNA]</scope>
    <source>
        <strain evidence="3 6">RHGG3</strain>
    </source>
</reference>
<dbReference type="RefSeq" id="WP_101712423.1">
    <property type="nucleotide sequence ID" value="NZ_CP026100.1"/>
</dbReference>
<evidence type="ECO:0008006" key="7">
    <source>
        <dbReference type="Google" id="ProtNLM"/>
    </source>
</evidence>
<dbReference type="OrthoDB" id="7193383at2"/>
<dbReference type="AlphaFoldDB" id="A0A2N5CVY0"/>
<reference evidence="4 5" key="1">
    <citation type="submission" date="2017-12" db="EMBL/GenBank/DDBJ databases">
        <title>The genome sequence of Caulobacter flavus CGMCC1 15093.</title>
        <authorList>
            <person name="Gao J."/>
            <person name="Mao X."/>
            <person name="Sun J."/>
        </authorList>
    </citation>
    <scope>NUCLEOTIDE SEQUENCE [LARGE SCALE GENOMIC DNA]</scope>
    <source>
        <strain evidence="4 5">CGMCC1 15093</strain>
    </source>
</reference>